<keyword evidence="3" id="KW-1185">Reference proteome</keyword>
<dbReference type="OrthoDB" id="9778236at2"/>
<accession>A0A1I3D408</accession>
<keyword evidence="1" id="KW-0175">Coiled coil</keyword>
<dbReference type="STRING" id="1114924.SAMN05216258_102374"/>
<dbReference type="GO" id="GO:0005886">
    <property type="term" value="C:plasma membrane"/>
    <property type="evidence" value="ECO:0007669"/>
    <property type="project" value="TreeGrafter"/>
</dbReference>
<evidence type="ECO:0000256" key="1">
    <source>
        <dbReference type="SAM" id="Coils"/>
    </source>
</evidence>
<dbReference type="Gene3D" id="2.40.50.100">
    <property type="match status" value="1"/>
</dbReference>
<evidence type="ECO:0000313" key="2">
    <source>
        <dbReference type="EMBL" id="SFH81452.1"/>
    </source>
</evidence>
<reference evidence="2 3" key="1">
    <citation type="submission" date="2016-10" db="EMBL/GenBank/DDBJ databases">
        <authorList>
            <person name="de Groot N.N."/>
        </authorList>
    </citation>
    <scope>NUCLEOTIDE SEQUENCE [LARGE SCALE GENOMIC DNA]</scope>
    <source>
        <strain evidence="2 3">CGMCC 1.11030</strain>
    </source>
</reference>
<gene>
    <name evidence="2" type="ORF">SAMN05216258_102374</name>
</gene>
<dbReference type="PANTHER" id="PTHR30438">
    <property type="entry name" value="36 KDA ANTIGEN-RELATED"/>
    <property type="match status" value="1"/>
</dbReference>
<dbReference type="SUPFAM" id="SSF111369">
    <property type="entry name" value="HlyD-like secretion proteins"/>
    <property type="match status" value="1"/>
</dbReference>
<proteinExistence type="predicted"/>
<dbReference type="RefSeq" id="WP_092858371.1">
    <property type="nucleotide sequence ID" value="NZ_FOQH01000002.1"/>
</dbReference>
<organism evidence="2 3">
    <name type="scientific">Albimonas pacifica</name>
    <dbReference type="NCBI Taxonomy" id="1114924"/>
    <lineage>
        <taxon>Bacteria</taxon>
        <taxon>Pseudomonadati</taxon>
        <taxon>Pseudomonadota</taxon>
        <taxon>Alphaproteobacteria</taxon>
        <taxon>Rhodobacterales</taxon>
        <taxon>Paracoccaceae</taxon>
        <taxon>Albimonas</taxon>
    </lineage>
</organism>
<dbReference type="Proteomes" id="UP000199377">
    <property type="component" value="Unassembled WGS sequence"/>
</dbReference>
<dbReference type="PANTHER" id="PTHR30438:SF2">
    <property type="entry name" value="MEMBRANE PROTEIN"/>
    <property type="match status" value="1"/>
</dbReference>
<evidence type="ECO:0000313" key="3">
    <source>
        <dbReference type="Proteomes" id="UP000199377"/>
    </source>
</evidence>
<feature type="coiled-coil region" evidence="1">
    <location>
        <begin position="73"/>
        <end position="107"/>
    </location>
</feature>
<sequence length="330" mass="34865">MTSRIGRILLIAAAALAAGYAVLAWRGAGEGLPEGIVVGNGRLEATQVNLAPPRAGRVVEVAAREGDRASAGEKLARLDTAELEASLDRAEAEAALARESLAQAEAQVELRRSETRLAVHEYERAASLVAKGHASQATLDARQSARDVAQAAERAAQAAAATAWRAIAAAEAEVRRIVSLIGDSTLVAPADGRVLYRLVEPGEVVAAGQPVLTLLDLGDVYMEVFLSARDAARATLGGEARIVLDAFPEAAIPATVSFVAPEAQFTPKQVETLEEREKLVFRVRVRVPPSLIDAYFDRVKTGMRGLAYLRLDPAVDWPEALADPVTAPAG</sequence>
<protein>
    <submittedName>
        <fullName evidence="2">HlyD family secretion protein</fullName>
    </submittedName>
</protein>
<name>A0A1I3D408_9RHOB</name>
<dbReference type="EMBL" id="FOQH01000002">
    <property type="protein sequence ID" value="SFH81452.1"/>
    <property type="molecule type" value="Genomic_DNA"/>
</dbReference>
<dbReference type="AlphaFoldDB" id="A0A1I3D408"/>
<dbReference type="Gene3D" id="2.40.30.170">
    <property type="match status" value="1"/>
</dbReference>